<keyword evidence="2" id="KW-1185">Reference proteome</keyword>
<evidence type="ECO:0000313" key="2">
    <source>
        <dbReference type="Proteomes" id="UP000515728"/>
    </source>
</evidence>
<dbReference type="RefSeq" id="WP_185720173.1">
    <property type="nucleotide sequence ID" value="NZ_BAAAWI010000001.1"/>
</dbReference>
<dbReference type="CDD" id="cd07812">
    <property type="entry name" value="SRPBCC"/>
    <property type="match status" value="1"/>
</dbReference>
<gene>
    <name evidence="1" type="ORF">H6H00_04960</name>
</gene>
<dbReference type="Pfam" id="PF10604">
    <property type="entry name" value="Polyketide_cyc2"/>
    <property type="match status" value="1"/>
</dbReference>
<reference evidence="1 2" key="1">
    <citation type="submission" date="2020-08" db="EMBL/GenBank/DDBJ databases">
        <authorList>
            <person name="Mo P."/>
        </authorList>
    </citation>
    <scope>NUCLEOTIDE SEQUENCE [LARGE SCALE GENOMIC DNA]</scope>
    <source>
        <strain evidence="1 2">CGMCC 4.1532</strain>
    </source>
</reference>
<proteinExistence type="predicted"/>
<protein>
    <submittedName>
        <fullName evidence="1">SRPBCC family protein</fullName>
    </submittedName>
</protein>
<dbReference type="EMBL" id="CP060131">
    <property type="protein sequence ID" value="QNG53345.1"/>
    <property type="molecule type" value="Genomic_DNA"/>
</dbReference>
<sequence length="148" mass="16019">MIRSEQSVAAPAAVAHAVLTDVAAWRLWSPHIRSVDSAGEVIQDASWSGLVKPWFGPATLMEVTWCEPGRGIRWTSHAAGHRLDYADLITPHGDQRCTVTMTAEVTGPAGPLVQGVVGPLSAYGQRRRLTRLAALAEFLHRRAIVYAA</sequence>
<evidence type="ECO:0000313" key="1">
    <source>
        <dbReference type="EMBL" id="QNG53345.1"/>
    </source>
</evidence>
<dbReference type="InterPro" id="IPR023393">
    <property type="entry name" value="START-like_dom_sf"/>
</dbReference>
<organism evidence="1 2">
    <name type="scientific">Pseudonocardia petroleophila</name>
    <dbReference type="NCBI Taxonomy" id="37331"/>
    <lineage>
        <taxon>Bacteria</taxon>
        <taxon>Bacillati</taxon>
        <taxon>Actinomycetota</taxon>
        <taxon>Actinomycetes</taxon>
        <taxon>Pseudonocardiales</taxon>
        <taxon>Pseudonocardiaceae</taxon>
        <taxon>Pseudonocardia</taxon>
    </lineage>
</organism>
<dbReference type="KEGG" id="ppel:H6H00_04960"/>
<dbReference type="Gene3D" id="3.30.530.20">
    <property type="match status" value="1"/>
</dbReference>
<dbReference type="Proteomes" id="UP000515728">
    <property type="component" value="Chromosome"/>
</dbReference>
<dbReference type="SUPFAM" id="SSF55961">
    <property type="entry name" value="Bet v1-like"/>
    <property type="match status" value="1"/>
</dbReference>
<dbReference type="AlphaFoldDB" id="A0A7G7MKN4"/>
<dbReference type="InterPro" id="IPR019587">
    <property type="entry name" value="Polyketide_cyclase/dehydratase"/>
</dbReference>
<accession>A0A7G7MKN4</accession>
<name>A0A7G7MKN4_9PSEU</name>